<sequence length="563" mass="64136">MMMFFVLLFLLSHAVTIAESRAIHLSSSSSSSTIQTTATEPPLKRQPKPSRERRRRRRGMLLTRFHQEEENKYVSRCEERWIQQPLSHFSWNSEEEEERGGEGGGEFKTRYFVCSEFYRKDSPIFLYTGNEANVESYLENTGLMWENAEHFNALLVFAEHRYYGKSSPMSDDDEEDTNKNTLKHLNSMEALADYASLVRELREEYEDAVAVIAFGGSYGGMLASWMRMKYPHVVDGAIAASAPIYAFDGEDPPVDPNAFARGSTYTAMVSGHGAECPKRIQDAFTLLIDSGDESDKIYLDVLKHTFRACDDIESPYEVAEWAQSALDYIAMGDYPVESGYMLSGKGTLPAWPMKVVCNEMMVDDPNASNSTSLALLENLREAVSIYYNATKTEQCFTIGDPSPNDDTKATEDLWGYQYCSEMFMPMETTGGENDMYWLSSWNETNEFRYCRDAYDVQPRPYFAQETYGGRKMVENFASNIVFSNGMLDPWHLLGVLETSNPRVVLVKIDEGAHHNDLMFSSKNDPTSVKRARLLEVKEIQRWVDEARAMKKERFQAAFVSVAK</sequence>
<reference evidence="8 9" key="1">
    <citation type="submission" date="2011-10" db="EMBL/GenBank/DDBJ databases">
        <authorList>
            <person name="Genoscope - CEA"/>
        </authorList>
    </citation>
    <scope>NUCLEOTIDE SEQUENCE [LARGE SCALE GENOMIC DNA]</scope>
    <source>
        <strain evidence="8 9">RCC 1105</strain>
    </source>
</reference>
<feature type="compositionally biased region" description="Basic residues" evidence="6">
    <location>
        <begin position="45"/>
        <end position="59"/>
    </location>
</feature>
<keyword evidence="5" id="KW-0325">Glycoprotein</keyword>
<dbReference type="EMBL" id="FO082274">
    <property type="protein sequence ID" value="CCO16837.1"/>
    <property type="molecule type" value="Genomic_DNA"/>
</dbReference>
<feature type="region of interest" description="Disordered" evidence="6">
    <location>
        <begin position="26"/>
        <end position="59"/>
    </location>
</feature>
<evidence type="ECO:0000313" key="9">
    <source>
        <dbReference type="Proteomes" id="UP000198341"/>
    </source>
</evidence>
<gene>
    <name evidence="8" type="ORF">Bathy05g03860</name>
</gene>
<evidence type="ECO:0000256" key="1">
    <source>
        <dbReference type="ARBA" id="ARBA00011079"/>
    </source>
</evidence>
<evidence type="ECO:0000256" key="5">
    <source>
        <dbReference type="ARBA" id="ARBA00023180"/>
    </source>
</evidence>
<name>K8EFC8_9CHLO</name>
<evidence type="ECO:0000256" key="7">
    <source>
        <dbReference type="SAM" id="SignalP"/>
    </source>
</evidence>
<accession>K8EFC8</accession>
<dbReference type="OrthoDB" id="2130629at2759"/>
<dbReference type="GO" id="GO:0070008">
    <property type="term" value="F:serine-type exopeptidase activity"/>
    <property type="evidence" value="ECO:0007669"/>
    <property type="project" value="InterPro"/>
</dbReference>
<proteinExistence type="inferred from homology"/>
<comment type="similarity">
    <text evidence="1">Belongs to the peptidase S28 family.</text>
</comment>
<dbReference type="Gene3D" id="3.40.50.1820">
    <property type="entry name" value="alpha/beta hydrolase"/>
    <property type="match status" value="1"/>
</dbReference>
<dbReference type="STRING" id="41875.K8EFC8"/>
<dbReference type="AlphaFoldDB" id="K8EFC8"/>
<dbReference type="GeneID" id="19015889"/>
<dbReference type="SUPFAM" id="SSF53474">
    <property type="entry name" value="alpha/beta-Hydrolases"/>
    <property type="match status" value="2"/>
</dbReference>
<dbReference type="RefSeq" id="XP_007513279.1">
    <property type="nucleotide sequence ID" value="XM_007513217.1"/>
</dbReference>
<feature type="signal peptide" evidence="7">
    <location>
        <begin position="1"/>
        <end position="18"/>
    </location>
</feature>
<dbReference type="GO" id="GO:0006508">
    <property type="term" value="P:proteolysis"/>
    <property type="evidence" value="ECO:0007669"/>
    <property type="project" value="UniProtKB-KW"/>
</dbReference>
<keyword evidence="4" id="KW-0378">Hydrolase</keyword>
<dbReference type="InterPro" id="IPR029058">
    <property type="entry name" value="AB_hydrolase_fold"/>
</dbReference>
<dbReference type="Pfam" id="PF05577">
    <property type="entry name" value="Peptidase_S28"/>
    <property type="match status" value="1"/>
</dbReference>
<keyword evidence="9" id="KW-1185">Reference proteome</keyword>
<organism evidence="8 9">
    <name type="scientific">Bathycoccus prasinos</name>
    <dbReference type="NCBI Taxonomy" id="41875"/>
    <lineage>
        <taxon>Eukaryota</taxon>
        <taxon>Viridiplantae</taxon>
        <taxon>Chlorophyta</taxon>
        <taxon>Mamiellophyceae</taxon>
        <taxon>Mamiellales</taxon>
        <taxon>Bathycoccaceae</taxon>
        <taxon>Bathycoccus</taxon>
    </lineage>
</organism>
<protein>
    <recommendedName>
        <fullName evidence="10">Lysosomal Pro-X carboxypeptidase</fullName>
    </recommendedName>
</protein>
<keyword evidence="2" id="KW-0645">Protease</keyword>
<feature type="chain" id="PRO_5003919248" description="Lysosomal Pro-X carboxypeptidase" evidence="7">
    <location>
        <begin position="19"/>
        <end position="563"/>
    </location>
</feature>
<dbReference type="InterPro" id="IPR042269">
    <property type="entry name" value="Ser_carbopepase_S28_SKS"/>
</dbReference>
<evidence type="ECO:0000256" key="3">
    <source>
        <dbReference type="ARBA" id="ARBA00022729"/>
    </source>
</evidence>
<dbReference type="Proteomes" id="UP000198341">
    <property type="component" value="Chromosome 5"/>
</dbReference>
<evidence type="ECO:0008006" key="10">
    <source>
        <dbReference type="Google" id="ProtNLM"/>
    </source>
</evidence>
<evidence type="ECO:0000256" key="2">
    <source>
        <dbReference type="ARBA" id="ARBA00022670"/>
    </source>
</evidence>
<evidence type="ECO:0000256" key="4">
    <source>
        <dbReference type="ARBA" id="ARBA00022801"/>
    </source>
</evidence>
<evidence type="ECO:0000313" key="8">
    <source>
        <dbReference type="EMBL" id="CCO16837.1"/>
    </source>
</evidence>
<dbReference type="GO" id="GO:0008239">
    <property type="term" value="F:dipeptidyl-peptidase activity"/>
    <property type="evidence" value="ECO:0007669"/>
    <property type="project" value="TreeGrafter"/>
</dbReference>
<keyword evidence="3 7" id="KW-0732">Signal</keyword>
<evidence type="ECO:0000256" key="6">
    <source>
        <dbReference type="SAM" id="MobiDB-lite"/>
    </source>
</evidence>
<dbReference type="KEGG" id="bpg:Bathy05g03860"/>
<dbReference type="InterPro" id="IPR008758">
    <property type="entry name" value="Peptidase_S28"/>
</dbReference>
<dbReference type="PANTHER" id="PTHR11010:SF38">
    <property type="entry name" value="LYSOSOMAL PRO-X CARBOXYPEPTIDASE"/>
    <property type="match status" value="1"/>
</dbReference>
<dbReference type="PANTHER" id="PTHR11010">
    <property type="entry name" value="PROTEASE S28 PRO-X CARBOXYPEPTIDASE-RELATED"/>
    <property type="match status" value="1"/>
</dbReference>
<dbReference type="eggNOG" id="KOG2183">
    <property type="taxonomic scope" value="Eukaryota"/>
</dbReference>
<dbReference type="Gene3D" id="1.20.120.980">
    <property type="entry name" value="Serine carboxypeptidase S28, SKS domain"/>
    <property type="match status" value="1"/>
</dbReference>